<dbReference type="GO" id="GO:0016020">
    <property type="term" value="C:membrane"/>
    <property type="evidence" value="ECO:0007669"/>
    <property type="project" value="UniProtKB-SubCell"/>
</dbReference>
<dbReference type="InterPro" id="IPR013057">
    <property type="entry name" value="AA_transpt_TM"/>
</dbReference>
<evidence type="ECO:0000256" key="1">
    <source>
        <dbReference type="ARBA" id="ARBA00004141"/>
    </source>
</evidence>
<comment type="subcellular location">
    <subcellularLocation>
        <location evidence="1">Membrane</location>
        <topology evidence="1">Multi-pass membrane protein</topology>
    </subcellularLocation>
</comment>
<feature type="domain" description="Amino acid transporter transmembrane" evidence="7">
    <location>
        <begin position="93"/>
        <end position="576"/>
    </location>
</feature>
<protein>
    <recommendedName>
        <fullName evidence="7">Amino acid transporter transmembrane domain-containing protein</fullName>
    </recommendedName>
</protein>
<keyword evidence="3 6" id="KW-1133">Transmembrane helix</keyword>
<dbReference type="Pfam" id="PF01490">
    <property type="entry name" value="Aa_trans"/>
    <property type="match status" value="1"/>
</dbReference>
<evidence type="ECO:0000313" key="8">
    <source>
        <dbReference type="EMBL" id="KAL3792511.1"/>
    </source>
</evidence>
<organism evidence="8 9">
    <name type="scientific">Cyclotella cryptica</name>
    <dbReference type="NCBI Taxonomy" id="29204"/>
    <lineage>
        <taxon>Eukaryota</taxon>
        <taxon>Sar</taxon>
        <taxon>Stramenopiles</taxon>
        <taxon>Ochrophyta</taxon>
        <taxon>Bacillariophyta</taxon>
        <taxon>Coscinodiscophyceae</taxon>
        <taxon>Thalassiosirophycidae</taxon>
        <taxon>Stephanodiscales</taxon>
        <taxon>Stephanodiscaceae</taxon>
        <taxon>Cyclotella</taxon>
    </lineage>
</organism>
<dbReference type="AlphaFoldDB" id="A0ABD3PYU0"/>
<feature type="transmembrane region" description="Helical" evidence="6">
    <location>
        <begin position="608"/>
        <end position="629"/>
    </location>
</feature>
<keyword evidence="2 6" id="KW-0812">Transmembrane</keyword>
<feature type="transmembrane region" description="Helical" evidence="6">
    <location>
        <begin position="395"/>
        <end position="417"/>
    </location>
</feature>
<evidence type="ECO:0000256" key="2">
    <source>
        <dbReference type="ARBA" id="ARBA00022692"/>
    </source>
</evidence>
<keyword evidence="9" id="KW-1185">Reference proteome</keyword>
<feature type="transmembrane region" description="Helical" evidence="6">
    <location>
        <begin position="533"/>
        <end position="550"/>
    </location>
</feature>
<feature type="transmembrane region" description="Helical" evidence="6">
    <location>
        <begin position="556"/>
        <end position="577"/>
    </location>
</feature>
<reference evidence="8 9" key="1">
    <citation type="journal article" date="2020" name="G3 (Bethesda)">
        <title>Improved Reference Genome for Cyclotella cryptica CCMP332, a Model for Cell Wall Morphogenesis, Salinity Adaptation, and Lipid Production in Diatoms (Bacillariophyta).</title>
        <authorList>
            <person name="Roberts W.R."/>
            <person name="Downey K.M."/>
            <person name="Ruck E.C."/>
            <person name="Traller J.C."/>
            <person name="Alverson A.J."/>
        </authorList>
    </citation>
    <scope>NUCLEOTIDE SEQUENCE [LARGE SCALE GENOMIC DNA]</scope>
    <source>
        <strain evidence="8 9">CCMP332</strain>
    </source>
</reference>
<feature type="transmembrane region" description="Helical" evidence="6">
    <location>
        <begin position="121"/>
        <end position="148"/>
    </location>
</feature>
<evidence type="ECO:0000313" key="9">
    <source>
        <dbReference type="Proteomes" id="UP001516023"/>
    </source>
</evidence>
<proteinExistence type="predicted"/>
<feature type="compositionally biased region" description="Low complexity" evidence="5">
    <location>
        <begin position="54"/>
        <end position="71"/>
    </location>
</feature>
<feature type="transmembrane region" description="Helical" evidence="6">
    <location>
        <begin position="355"/>
        <end position="375"/>
    </location>
</feature>
<evidence type="ECO:0000256" key="5">
    <source>
        <dbReference type="SAM" id="MobiDB-lite"/>
    </source>
</evidence>
<accession>A0ABD3PYU0</accession>
<gene>
    <name evidence="8" type="ORF">HJC23_008433</name>
</gene>
<feature type="transmembrane region" description="Helical" evidence="6">
    <location>
        <begin position="168"/>
        <end position="189"/>
    </location>
</feature>
<comment type="caution">
    <text evidence="8">The sequence shown here is derived from an EMBL/GenBank/DDBJ whole genome shotgun (WGS) entry which is preliminary data.</text>
</comment>
<feature type="region of interest" description="Disordered" evidence="5">
    <location>
        <begin position="32"/>
        <end position="87"/>
    </location>
</feature>
<dbReference type="PANTHER" id="PTHR22950:SF682">
    <property type="entry name" value="TRANSMEMBRANE AMINO ACID TRANSPORTER FAMILY PROTEIN"/>
    <property type="match status" value="1"/>
</dbReference>
<dbReference type="PANTHER" id="PTHR22950">
    <property type="entry name" value="AMINO ACID TRANSPORTER"/>
    <property type="match status" value="1"/>
</dbReference>
<evidence type="ECO:0000256" key="6">
    <source>
        <dbReference type="SAM" id="Phobius"/>
    </source>
</evidence>
<sequence>MAVFVTPCPVPHYLEDTESFAIGKIIIYPSKMDPSTRRRDHNRHSSDKDSTNTASIPSNASNNDNDNNTIHNPPPLHHPHTSTTPSCPPPGSITNLCSATLGAGALSLPYAFSLTGLVPGILLLLVSGILTILSIDVIVSSCVQSHLIKYEDVAVRWGGRTAGRILEASLLVFCFGTAVAYIVAVGDILDRGIRSLLDWNGREEKEKDEEDDAWWIQLYSRERVMIVFWLCVMFPLSLQRHVEGLEKFSSLGVLSIVFLVLAAVIHCIGKGEVFVENGKNNDADTTEMAAVVGIGALLWPESFWDVVRAFPIIIFAFSCQVNVCAIFEELTPREEVSGRDYMAVKEQMMKRITRFGITLCIFLYLSIGIFGYLDFAHGTLDNILNNYNIPVTHDSLMIAASIFVAVAIVVAFPFNILPARVTLKLILDRLNTKKCGTKCGILSRFFGCAFGISHSRSSSFDDSSHSLHVTHFDDGELLLRTERDDGIEPLLLQDTTEQSVHIPPLSFSDNMNHKNSTALNLSSNLSTSTMEHFMLTLFLSGSALIVALLVPGISILFGLMGGTAASVISFILPGLFLQQMEDLSRGEDEVNIRSTSWDSQRRKVLSRAFIWGGVVTGVLTTGVTLYGLLV</sequence>
<evidence type="ECO:0000256" key="4">
    <source>
        <dbReference type="ARBA" id="ARBA00023136"/>
    </source>
</evidence>
<feature type="transmembrane region" description="Helical" evidence="6">
    <location>
        <begin position="248"/>
        <end position="269"/>
    </location>
</feature>
<dbReference type="EMBL" id="JABMIG020000101">
    <property type="protein sequence ID" value="KAL3792511.1"/>
    <property type="molecule type" value="Genomic_DNA"/>
</dbReference>
<evidence type="ECO:0000259" key="7">
    <source>
        <dbReference type="Pfam" id="PF01490"/>
    </source>
</evidence>
<name>A0ABD3PYU0_9STRA</name>
<dbReference type="Proteomes" id="UP001516023">
    <property type="component" value="Unassembled WGS sequence"/>
</dbReference>
<keyword evidence="4 6" id="KW-0472">Membrane</keyword>
<evidence type="ECO:0000256" key="3">
    <source>
        <dbReference type="ARBA" id="ARBA00022989"/>
    </source>
</evidence>